<dbReference type="InterPro" id="IPR037026">
    <property type="entry name" value="Vgr_OB-fold_dom_sf"/>
</dbReference>
<dbReference type="InterPro" id="IPR041599">
    <property type="entry name" value="Gp138_N"/>
</dbReference>
<organism evidence="2 3">
    <name type="scientific">Aeromonas phage 2L372D</name>
    <dbReference type="NCBI Taxonomy" id="2588097"/>
    <lineage>
        <taxon>Viruses</taxon>
        <taxon>Duplodnaviria</taxon>
        <taxon>Heunggongvirae</taxon>
        <taxon>Uroviricota</taxon>
        <taxon>Caudoviricetes</taxon>
        <taxon>Plateaulakevirus</taxon>
        <taxon>Plateaulakevirus pv2L372D</taxon>
    </lineage>
</organism>
<dbReference type="Pfam" id="PF18352">
    <property type="entry name" value="Gp138_N"/>
    <property type="match status" value="1"/>
</dbReference>
<dbReference type="Gene3D" id="2.40.50.230">
    <property type="entry name" value="Gp5 N-terminal domain"/>
    <property type="match status" value="1"/>
</dbReference>
<reference evidence="2 3" key="1">
    <citation type="submission" date="2019-04" db="EMBL/GenBank/DDBJ databases">
        <title>Nine Novel Phages from a Plateau Lake in Southwest China Provide Insights into Aeromonas Phage Diversity.</title>
        <authorList>
            <person name="Xiao W."/>
            <person name="Bai M."/>
            <person name="Wang Y."/>
            <person name="Cui X."/>
        </authorList>
    </citation>
    <scope>NUCLEOTIDE SEQUENCE [LARGE SCALE GENOMIC DNA]</scope>
</reference>
<keyword evidence="3" id="KW-1185">Reference proteome</keyword>
<feature type="domain" description="Phage protein Gp138 N-terminal" evidence="1">
    <location>
        <begin position="27"/>
        <end position="113"/>
    </location>
</feature>
<accession>A0A4Y5TXB9</accession>
<sequence length="211" mass="23126">MKITSNRFDDALSLYLGRQMQEIHTQMPAKVVAVDYGKGTVDVEILYEGVSPVDQLLNYKYPTIYDVPVHTYSAQGGTIKITVPIKAGDIGVVKFPEKPMDGFKGGKVSIDLEKNVDTHVLQGICFISELSTETTPVSIDPENLIIQHNTTKITIKKDSVEAITDQYFKINGAKVTSDGDFVTSDGISLRNVKQVYNNHTHGGGVIPSPQL</sequence>
<evidence type="ECO:0000259" key="1">
    <source>
        <dbReference type="Pfam" id="PF18352"/>
    </source>
</evidence>
<proteinExistence type="predicted"/>
<evidence type="ECO:0000313" key="2">
    <source>
        <dbReference type="EMBL" id="QDB73998.1"/>
    </source>
</evidence>
<protein>
    <recommendedName>
        <fullName evidence="1">Phage protein Gp138 N-terminal domain-containing protein</fullName>
    </recommendedName>
</protein>
<evidence type="ECO:0000313" key="3">
    <source>
        <dbReference type="Proteomes" id="UP000316128"/>
    </source>
</evidence>
<dbReference type="EMBL" id="MK804893">
    <property type="protein sequence ID" value="QDB73998.1"/>
    <property type="molecule type" value="Genomic_DNA"/>
</dbReference>
<gene>
    <name evidence="2" type="ORF">2L372D_084</name>
</gene>
<name>A0A4Y5TXB9_9CAUD</name>
<dbReference type="Proteomes" id="UP000316128">
    <property type="component" value="Segment"/>
</dbReference>